<dbReference type="EMBL" id="JQCD01000009">
    <property type="protein sequence ID" value="KRN77773.1"/>
    <property type="molecule type" value="Genomic_DNA"/>
</dbReference>
<reference evidence="2 3" key="1">
    <citation type="journal article" date="2015" name="Genome Announc.">
        <title>Expanding the biotechnology potential of lactobacilli through comparative genomics of 213 strains and associated genera.</title>
        <authorList>
            <person name="Sun Z."/>
            <person name="Harris H.M."/>
            <person name="McCann A."/>
            <person name="Guo C."/>
            <person name="Argimon S."/>
            <person name="Zhang W."/>
            <person name="Yang X."/>
            <person name="Jeffery I.B."/>
            <person name="Cooney J.C."/>
            <person name="Kagawa T.F."/>
            <person name="Liu W."/>
            <person name="Song Y."/>
            <person name="Salvetti E."/>
            <person name="Wrobel A."/>
            <person name="Rasinkangas P."/>
            <person name="Parkhill J."/>
            <person name="Rea M.C."/>
            <person name="O'Sullivan O."/>
            <person name="Ritari J."/>
            <person name="Douillard F.P."/>
            <person name="Paul Ross R."/>
            <person name="Yang R."/>
            <person name="Briner A.E."/>
            <person name="Felis G.E."/>
            <person name="de Vos W.M."/>
            <person name="Barrangou R."/>
            <person name="Klaenhammer T.R."/>
            <person name="Caufield P.W."/>
            <person name="Cui Y."/>
            <person name="Zhang H."/>
            <person name="O'Toole P.W."/>
        </authorList>
    </citation>
    <scope>NUCLEOTIDE SEQUENCE [LARGE SCALE GENOMIC DNA]</scope>
    <source>
        <strain evidence="2 3">DSM 20014</strain>
    </source>
</reference>
<dbReference type="PROSITE" id="PS50206">
    <property type="entry name" value="RHODANESE_3"/>
    <property type="match status" value="1"/>
</dbReference>
<dbReference type="STRING" id="1620.IV67_GL001299"/>
<protein>
    <submittedName>
        <fullName evidence="2">Rhodanese family protein</fullName>
    </submittedName>
</protein>
<dbReference type="AlphaFoldDB" id="A0A0R2JUC5"/>
<organism evidence="2 3">
    <name type="scientific">Weissella minor</name>
    <dbReference type="NCBI Taxonomy" id="1620"/>
    <lineage>
        <taxon>Bacteria</taxon>
        <taxon>Bacillati</taxon>
        <taxon>Bacillota</taxon>
        <taxon>Bacilli</taxon>
        <taxon>Lactobacillales</taxon>
        <taxon>Lactobacillaceae</taxon>
        <taxon>Weissella</taxon>
    </lineage>
</organism>
<gene>
    <name evidence="2" type="ORF">IV67_GL001299</name>
</gene>
<dbReference type="InterPro" id="IPR036873">
    <property type="entry name" value="Rhodanese-like_dom_sf"/>
</dbReference>
<comment type="caution">
    <text evidence="2">The sequence shown here is derived from an EMBL/GenBank/DDBJ whole genome shotgun (WGS) entry which is preliminary data.</text>
</comment>
<sequence>MNMFWVLLLTILLVWVGWTAAMWFWTRYIAKQSSTVLDDTDFEQQSRGHQIFDLRDGDSFKSKHVFGARNVPYSMLKENHTAIRKDQPVFLYDTNMQFASRLARTLKKEGYDNIYILKNGFATYEGRTKSNETV</sequence>
<dbReference type="PATRIC" id="fig|1620.3.peg.1314"/>
<evidence type="ECO:0000313" key="3">
    <source>
        <dbReference type="Proteomes" id="UP000051673"/>
    </source>
</evidence>
<dbReference type="Pfam" id="PF00581">
    <property type="entry name" value="Rhodanese"/>
    <property type="match status" value="1"/>
</dbReference>
<evidence type="ECO:0000313" key="2">
    <source>
        <dbReference type="EMBL" id="KRN77773.1"/>
    </source>
</evidence>
<dbReference type="InterPro" id="IPR001763">
    <property type="entry name" value="Rhodanese-like_dom"/>
</dbReference>
<dbReference type="Gene3D" id="3.40.250.10">
    <property type="entry name" value="Rhodanese-like domain"/>
    <property type="match status" value="1"/>
</dbReference>
<dbReference type="CDD" id="cd00158">
    <property type="entry name" value="RHOD"/>
    <property type="match status" value="1"/>
</dbReference>
<dbReference type="Proteomes" id="UP000051673">
    <property type="component" value="Unassembled WGS sequence"/>
</dbReference>
<dbReference type="SMART" id="SM00450">
    <property type="entry name" value="RHOD"/>
    <property type="match status" value="1"/>
</dbReference>
<evidence type="ECO:0000259" key="1">
    <source>
        <dbReference type="PROSITE" id="PS50206"/>
    </source>
</evidence>
<accession>A0A0R2JUC5</accession>
<proteinExistence type="predicted"/>
<dbReference type="InterPro" id="IPR050229">
    <property type="entry name" value="GlpE_sulfurtransferase"/>
</dbReference>
<dbReference type="PANTHER" id="PTHR43031:SF18">
    <property type="entry name" value="RHODANESE-RELATED SULFURTRANSFERASES"/>
    <property type="match status" value="1"/>
</dbReference>
<name>A0A0R2JUC5_9LACO</name>
<dbReference type="PANTHER" id="PTHR43031">
    <property type="entry name" value="FAD-DEPENDENT OXIDOREDUCTASE"/>
    <property type="match status" value="1"/>
</dbReference>
<keyword evidence="3" id="KW-1185">Reference proteome</keyword>
<feature type="domain" description="Rhodanese" evidence="1">
    <location>
        <begin position="45"/>
        <end position="133"/>
    </location>
</feature>
<dbReference type="SUPFAM" id="SSF52821">
    <property type="entry name" value="Rhodanese/Cell cycle control phosphatase"/>
    <property type="match status" value="1"/>
</dbReference>
<dbReference type="RefSeq" id="WP_236698222.1">
    <property type="nucleotide sequence ID" value="NZ_CBDALJ010000012.1"/>
</dbReference>